<dbReference type="SUPFAM" id="SSF53474">
    <property type="entry name" value="alpha/beta-Hydrolases"/>
    <property type="match status" value="1"/>
</dbReference>
<dbReference type="AlphaFoldDB" id="A0ABD1LUF3"/>
<dbReference type="Proteomes" id="UP001603857">
    <property type="component" value="Unassembled WGS sequence"/>
</dbReference>
<sequence length="380" mass="42183">MPYSTMAELGRKRIKTKDNCKQHKPSPKPSQTPHLRRGEGLLLRYSKEGGRCRHACDEVAVVVERRHEGGRRSRRASPRGGRMLSSRVSERGRKLLSSCVMTRGRHRAEEGGCRHVDVVVLATPGRGVSLDRWGEGRGGISLQLEHVRKKLQNSEWPKSASVINDIDVDGYILSLQRLPAGRSGKKATKPPVLFNTDAICWLLNTPGESLGFILADNEYDVWIANARGTKYSRGHKSLRPNDAAYWDWSWDELASYDLPAFVKYVHNHTGQRMHYSGHSLGTLMAFASLSQGQLLELLRSAALLSPVAHSNQVSSPVARFAANTFFVNLGLREFIPHGDVAGKLLEGVCHSLNYLDCSKMVSPATGTMNVIGKNIERNKI</sequence>
<evidence type="ECO:0000256" key="2">
    <source>
        <dbReference type="ARBA" id="ARBA00023098"/>
    </source>
</evidence>
<dbReference type="EMBL" id="JBGMDY010000007">
    <property type="protein sequence ID" value="KAL2327128.1"/>
    <property type="molecule type" value="Genomic_DNA"/>
</dbReference>
<evidence type="ECO:0000256" key="3">
    <source>
        <dbReference type="SAM" id="MobiDB-lite"/>
    </source>
</evidence>
<evidence type="ECO:0000313" key="6">
    <source>
        <dbReference type="Proteomes" id="UP001603857"/>
    </source>
</evidence>
<name>A0ABD1LUF3_9FABA</name>
<evidence type="ECO:0000256" key="1">
    <source>
        <dbReference type="ARBA" id="ARBA00022963"/>
    </source>
</evidence>
<keyword evidence="1" id="KW-0442">Lipid degradation</keyword>
<accession>A0ABD1LUF3</accession>
<dbReference type="InterPro" id="IPR029058">
    <property type="entry name" value="AB_hydrolase_fold"/>
</dbReference>
<evidence type="ECO:0000259" key="4">
    <source>
        <dbReference type="Pfam" id="PF00561"/>
    </source>
</evidence>
<dbReference type="GO" id="GO:0016042">
    <property type="term" value="P:lipid catabolic process"/>
    <property type="evidence" value="ECO:0007669"/>
    <property type="project" value="UniProtKB-KW"/>
</dbReference>
<gene>
    <name evidence="5" type="ORF">Fmac_020555</name>
</gene>
<dbReference type="Gene3D" id="3.40.50.1820">
    <property type="entry name" value="alpha/beta hydrolase"/>
    <property type="match status" value="1"/>
</dbReference>
<proteinExistence type="predicted"/>
<organism evidence="5 6">
    <name type="scientific">Flemingia macrophylla</name>
    <dbReference type="NCBI Taxonomy" id="520843"/>
    <lineage>
        <taxon>Eukaryota</taxon>
        <taxon>Viridiplantae</taxon>
        <taxon>Streptophyta</taxon>
        <taxon>Embryophyta</taxon>
        <taxon>Tracheophyta</taxon>
        <taxon>Spermatophyta</taxon>
        <taxon>Magnoliopsida</taxon>
        <taxon>eudicotyledons</taxon>
        <taxon>Gunneridae</taxon>
        <taxon>Pentapetalae</taxon>
        <taxon>rosids</taxon>
        <taxon>fabids</taxon>
        <taxon>Fabales</taxon>
        <taxon>Fabaceae</taxon>
        <taxon>Papilionoideae</taxon>
        <taxon>50 kb inversion clade</taxon>
        <taxon>NPAAA clade</taxon>
        <taxon>indigoferoid/millettioid clade</taxon>
        <taxon>Phaseoleae</taxon>
        <taxon>Flemingia</taxon>
    </lineage>
</organism>
<reference evidence="5 6" key="1">
    <citation type="submission" date="2024-08" db="EMBL/GenBank/DDBJ databases">
        <title>Insights into the chromosomal genome structure of Flemingia macrophylla.</title>
        <authorList>
            <person name="Ding Y."/>
            <person name="Zhao Y."/>
            <person name="Bi W."/>
            <person name="Wu M."/>
            <person name="Zhao G."/>
            <person name="Gong Y."/>
            <person name="Li W."/>
            <person name="Zhang P."/>
        </authorList>
    </citation>
    <scope>NUCLEOTIDE SEQUENCE [LARGE SCALE GENOMIC DNA]</scope>
    <source>
        <strain evidence="5">DYQJB</strain>
        <tissue evidence="5">Leaf</tissue>
    </source>
</reference>
<feature type="domain" description="AB hydrolase-1" evidence="4">
    <location>
        <begin position="214"/>
        <end position="314"/>
    </location>
</feature>
<evidence type="ECO:0000313" key="5">
    <source>
        <dbReference type="EMBL" id="KAL2327128.1"/>
    </source>
</evidence>
<protein>
    <recommendedName>
        <fullName evidence="4">AB hydrolase-1 domain-containing protein</fullName>
    </recommendedName>
</protein>
<keyword evidence="6" id="KW-1185">Reference proteome</keyword>
<dbReference type="PANTHER" id="PTHR11005">
    <property type="entry name" value="LYSOSOMAL ACID LIPASE-RELATED"/>
    <property type="match status" value="1"/>
</dbReference>
<feature type="region of interest" description="Disordered" evidence="3">
    <location>
        <begin position="67"/>
        <end position="88"/>
    </location>
</feature>
<feature type="region of interest" description="Disordered" evidence="3">
    <location>
        <begin position="15"/>
        <end position="38"/>
    </location>
</feature>
<dbReference type="Pfam" id="PF00561">
    <property type="entry name" value="Abhydrolase_1"/>
    <property type="match status" value="1"/>
</dbReference>
<dbReference type="InterPro" id="IPR000073">
    <property type="entry name" value="AB_hydrolase_1"/>
</dbReference>
<keyword evidence="2" id="KW-0443">Lipid metabolism</keyword>
<comment type="caution">
    <text evidence="5">The sequence shown here is derived from an EMBL/GenBank/DDBJ whole genome shotgun (WGS) entry which is preliminary data.</text>
</comment>